<dbReference type="EMBL" id="MFCP01000039">
    <property type="protein sequence ID" value="OGE27408.1"/>
    <property type="molecule type" value="Genomic_DNA"/>
</dbReference>
<sequence>MERLSRYRPESRAKGFLADRIAEAKVIGGILGVAGLGFFGIVAYSGIITEAYISTWAAEIKAQLQDQEHTTDRLYRRVKVVAAGNSLAEKISMQNSQTPINVRPFPATTFRNGGDVPVIGTITQGSEISKVVFTQGDRPNYALPDAWWGAFVCSDASGVTWKPGQVPKPGEICAIYGDYLVVGQ</sequence>
<gene>
    <name evidence="2" type="ORF">A2867_02485</name>
</gene>
<reference evidence="2 3" key="1">
    <citation type="journal article" date="2016" name="Nat. Commun.">
        <title>Thousands of microbial genomes shed light on interconnected biogeochemical processes in an aquifer system.</title>
        <authorList>
            <person name="Anantharaman K."/>
            <person name="Brown C.T."/>
            <person name="Hug L.A."/>
            <person name="Sharon I."/>
            <person name="Castelle C.J."/>
            <person name="Probst A.J."/>
            <person name="Thomas B.C."/>
            <person name="Singh A."/>
            <person name="Wilkins M.J."/>
            <person name="Karaoz U."/>
            <person name="Brodie E.L."/>
            <person name="Williams K.H."/>
            <person name="Hubbard S.S."/>
            <person name="Banfield J.F."/>
        </authorList>
    </citation>
    <scope>NUCLEOTIDE SEQUENCE [LARGE SCALE GENOMIC DNA]</scope>
</reference>
<dbReference type="AlphaFoldDB" id="A0A1F5JFS4"/>
<accession>A0A1F5JFS4</accession>
<proteinExistence type="predicted"/>
<evidence type="ECO:0000313" key="2">
    <source>
        <dbReference type="EMBL" id="OGE27408.1"/>
    </source>
</evidence>
<name>A0A1F5JFS4_9BACT</name>
<keyword evidence="1" id="KW-0812">Transmembrane</keyword>
<comment type="caution">
    <text evidence="2">The sequence shown here is derived from an EMBL/GenBank/DDBJ whole genome shotgun (WGS) entry which is preliminary data.</text>
</comment>
<evidence type="ECO:0000256" key="1">
    <source>
        <dbReference type="SAM" id="Phobius"/>
    </source>
</evidence>
<protein>
    <submittedName>
        <fullName evidence="2">Uncharacterized protein</fullName>
    </submittedName>
</protein>
<feature type="transmembrane region" description="Helical" evidence="1">
    <location>
        <begin position="21"/>
        <end position="44"/>
    </location>
</feature>
<evidence type="ECO:0000313" key="3">
    <source>
        <dbReference type="Proteomes" id="UP000177555"/>
    </source>
</evidence>
<dbReference type="Proteomes" id="UP000177555">
    <property type="component" value="Unassembled WGS sequence"/>
</dbReference>
<keyword evidence="1" id="KW-1133">Transmembrane helix</keyword>
<organism evidence="2 3">
    <name type="scientific">Candidatus Daviesbacteria bacterium RIFCSPHIGHO2_01_FULL_40_11</name>
    <dbReference type="NCBI Taxonomy" id="1797762"/>
    <lineage>
        <taxon>Bacteria</taxon>
        <taxon>Candidatus Daviesiibacteriota</taxon>
    </lineage>
</organism>
<keyword evidence="1" id="KW-0472">Membrane</keyword>